<evidence type="ECO:0000256" key="3">
    <source>
        <dbReference type="ARBA" id="ARBA00023127"/>
    </source>
</evidence>
<feature type="domain" description="Cyclin-like" evidence="7">
    <location>
        <begin position="338"/>
        <end position="436"/>
    </location>
</feature>
<evidence type="ECO:0000256" key="5">
    <source>
        <dbReference type="RuleBase" id="RU000383"/>
    </source>
</evidence>
<feature type="region of interest" description="Disordered" evidence="6">
    <location>
        <begin position="29"/>
        <end position="66"/>
    </location>
</feature>
<sequence length="504" mass="57441">MTRGTTVGESSFRVTRARAAVYQSLVGSEVQKEQGQGGVLRKNPKRGVQDEKKNNANTTKAGGQNKRRAVLKDVTNICCDNSYKNCITAAKIPKKNSKMGKKNSVNMSKVAASVTVKRQKVSAHSQTKKSDETEGTQTRPSAIQKAPDFAERERHVNSSPIEKRASSQLQSFSKKGSSNIHEKLMITDIDSDQKDPQMCSLYASEIYNNLRAAELMRRPRSDFMETVQRDVTQSMRGVLVDWLVEVCEEYKMVPDTLYLTVYLIDLFLSQHYIEQQKLQLLGITCMLIASKYEEICSPSVEEFCFITDSTYTKSEVLKMESLVLNYLNFQLSAPTAKTFLRRFLRAAQASHQIPNLELEFLTNYLVELTLIDYNFLVFVPSTVAASAVFLARWMLNQSCHPWVSVVFFKFLKNDTLEYYTWYKPLDLKNTVFALYSLKSSDSRSPLNAIRSKYKQDKVADKRLINFSTLHLTFDLKSCKLYMFKGVASLPSPEVPETLFYYSRP</sequence>
<evidence type="ECO:0000256" key="2">
    <source>
        <dbReference type="ARBA" id="ARBA00022618"/>
    </source>
</evidence>
<dbReference type="PIRSF" id="PIRSF001771">
    <property type="entry name" value="Cyclin_A_B_D_E"/>
    <property type="match status" value="1"/>
</dbReference>
<keyword evidence="2" id="KW-0132">Cell division</keyword>
<feature type="domain" description="Cyclin C-terminal" evidence="8">
    <location>
        <begin position="334"/>
        <end position="464"/>
    </location>
</feature>
<dbReference type="Pfam" id="PF02984">
    <property type="entry name" value="Cyclin_C"/>
    <property type="match status" value="1"/>
</dbReference>
<name>A0A118K3I3_CYNCS</name>
<feature type="domain" description="Cyclin-like" evidence="7">
    <location>
        <begin position="241"/>
        <end position="325"/>
    </location>
</feature>
<dbReference type="InterPro" id="IPR036915">
    <property type="entry name" value="Cyclin-like_sf"/>
</dbReference>
<accession>A0A118K3I3</accession>
<dbReference type="GO" id="GO:0044772">
    <property type="term" value="P:mitotic cell cycle phase transition"/>
    <property type="evidence" value="ECO:0007669"/>
    <property type="project" value="InterPro"/>
</dbReference>
<keyword evidence="10" id="KW-1185">Reference proteome</keyword>
<reference evidence="9 10" key="1">
    <citation type="journal article" date="2016" name="Sci. Rep.">
        <title>The genome sequence of the outbreeding globe artichoke constructed de novo incorporating a phase-aware low-pass sequencing strategy of F1 progeny.</title>
        <authorList>
            <person name="Scaglione D."/>
            <person name="Reyes-Chin-Wo S."/>
            <person name="Acquadro A."/>
            <person name="Froenicke L."/>
            <person name="Portis E."/>
            <person name="Beitel C."/>
            <person name="Tirone M."/>
            <person name="Mauro R."/>
            <person name="Lo Monaco A."/>
            <person name="Mauromicale G."/>
            <person name="Faccioli P."/>
            <person name="Cattivelli L."/>
            <person name="Rieseberg L."/>
            <person name="Michelmore R."/>
            <person name="Lanteri S."/>
        </authorList>
    </citation>
    <scope>NUCLEOTIDE SEQUENCE [LARGE SCALE GENOMIC DNA]</scope>
    <source>
        <strain evidence="9">2C</strain>
    </source>
</reference>
<feature type="compositionally biased region" description="Polar residues" evidence="6">
    <location>
        <begin position="166"/>
        <end position="176"/>
    </location>
</feature>
<keyword evidence="4" id="KW-0131">Cell cycle</keyword>
<dbReference type="GO" id="GO:0016538">
    <property type="term" value="F:cyclin-dependent protein serine/threonine kinase regulator activity"/>
    <property type="evidence" value="ECO:0007669"/>
    <property type="project" value="InterPro"/>
</dbReference>
<dbReference type="Gramene" id="KVI05973">
    <property type="protein sequence ID" value="KVI05973"/>
    <property type="gene ID" value="Ccrd_015661"/>
</dbReference>
<proteinExistence type="inferred from homology"/>
<keyword evidence="3 5" id="KW-0195">Cyclin</keyword>
<comment type="caution">
    <text evidence="9">The sequence shown here is derived from an EMBL/GenBank/DDBJ whole genome shotgun (WGS) entry which is preliminary data.</text>
</comment>
<dbReference type="OMA" id="CINASKI"/>
<evidence type="ECO:0000256" key="1">
    <source>
        <dbReference type="ARBA" id="ARBA00006955"/>
    </source>
</evidence>
<dbReference type="SMART" id="SM01332">
    <property type="entry name" value="Cyclin_C"/>
    <property type="match status" value="1"/>
</dbReference>
<dbReference type="FunFam" id="1.10.472.10:FF:000167">
    <property type="entry name" value="Mitotic cyclin 6"/>
    <property type="match status" value="1"/>
</dbReference>
<dbReference type="STRING" id="59895.A0A118K3I3"/>
<dbReference type="InterPro" id="IPR013763">
    <property type="entry name" value="Cyclin-like_dom"/>
</dbReference>
<dbReference type="Pfam" id="PF00134">
    <property type="entry name" value="Cyclin_N"/>
    <property type="match status" value="1"/>
</dbReference>
<dbReference type="CDD" id="cd20562">
    <property type="entry name" value="CYCLIN_AtCycA_like_rpt1"/>
    <property type="match status" value="1"/>
</dbReference>
<evidence type="ECO:0000313" key="10">
    <source>
        <dbReference type="Proteomes" id="UP000243975"/>
    </source>
</evidence>
<feature type="compositionally biased region" description="Basic and acidic residues" evidence="6">
    <location>
        <begin position="148"/>
        <end position="165"/>
    </location>
</feature>
<evidence type="ECO:0000313" key="9">
    <source>
        <dbReference type="EMBL" id="KVI05973.1"/>
    </source>
</evidence>
<dbReference type="SMART" id="SM00385">
    <property type="entry name" value="CYCLIN"/>
    <property type="match status" value="2"/>
</dbReference>
<evidence type="ECO:0000256" key="6">
    <source>
        <dbReference type="SAM" id="MobiDB-lite"/>
    </source>
</evidence>
<dbReference type="InterPro" id="IPR006671">
    <property type="entry name" value="Cyclin_N"/>
</dbReference>
<dbReference type="EMBL" id="LEKV01001856">
    <property type="protein sequence ID" value="KVI05973.1"/>
    <property type="molecule type" value="Genomic_DNA"/>
</dbReference>
<dbReference type="PANTHER" id="PTHR10177">
    <property type="entry name" value="CYCLINS"/>
    <property type="match status" value="1"/>
</dbReference>
<dbReference type="Gene3D" id="1.10.472.10">
    <property type="entry name" value="Cyclin-like"/>
    <property type="match status" value="2"/>
</dbReference>
<dbReference type="FunFam" id="1.10.472.10:FF:000013">
    <property type="entry name" value="Cyclin A1"/>
    <property type="match status" value="1"/>
</dbReference>
<feature type="region of interest" description="Disordered" evidence="6">
    <location>
        <begin position="112"/>
        <end position="176"/>
    </location>
</feature>
<dbReference type="GO" id="GO:0051301">
    <property type="term" value="P:cell division"/>
    <property type="evidence" value="ECO:0007669"/>
    <property type="project" value="UniProtKB-KW"/>
</dbReference>
<organism evidence="9 10">
    <name type="scientific">Cynara cardunculus var. scolymus</name>
    <name type="common">Globe artichoke</name>
    <name type="synonym">Cynara scolymus</name>
    <dbReference type="NCBI Taxonomy" id="59895"/>
    <lineage>
        <taxon>Eukaryota</taxon>
        <taxon>Viridiplantae</taxon>
        <taxon>Streptophyta</taxon>
        <taxon>Embryophyta</taxon>
        <taxon>Tracheophyta</taxon>
        <taxon>Spermatophyta</taxon>
        <taxon>Magnoliopsida</taxon>
        <taxon>eudicotyledons</taxon>
        <taxon>Gunneridae</taxon>
        <taxon>Pentapetalae</taxon>
        <taxon>asterids</taxon>
        <taxon>campanulids</taxon>
        <taxon>Asterales</taxon>
        <taxon>Asteraceae</taxon>
        <taxon>Carduoideae</taxon>
        <taxon>Cardueae</taxon>
        <taxon>Carduinae</taxon>
        <taxon>Cynara</taxon>
    </lineage>
</organism>
<dbReference type="InterPro" id="IPR004367">
    <property type="entry name" value="Cyclin_C-dom"/>
</dbReference>
<protein>
    <submittedName>
        <fullName evidence="9">Cyclin A/B/D/E</fullName>
    </submittedName>
</protein>
<dbReference type="Proteomes" id="UP000243975">
    <property type="component" value="Unassembled WGS sequence"/>
</dbReference>
<gene>
    <name evidence="9" type="ORF">Ccrd_015661</name>
</gene>
<evidence type="ECO:0000259" key="8">
    <source>
        <dbReference type="SMART" id="SM01332"/>
    </source>
</evidence>
<dbReference type="AlphaFoldDB" id="A0A118K3I3"/>
<evidence type="ECO:0000256" key="4">
    <source>
        <dbReference type="ARBA" id="ARBA00023306"/>
    </source>
</evidence>
<dbReference type="InterPro" id="IPR046965">
    <property type="entry name" value="Cyclin_A/B-like"/>
</dbReference>
<dbReference type="SUPFAM" id="SSF47954">
    <property type="entry name" value="Cyclin-like"/>
    <property type="match status" value="2"/>
</dbReference>
<dbReference type="InterPro" id="IPR039361">
    <property type="entry name" value="Cyclin"/>
</dbReference>
<comment type="similarity">
    <text evidence="1">Belongs to the cyclin family. Cyclin AB subfamily.</text>
</comment>
<evidence type="ECO:0000259" key="7">
    <source>
        <dbReference type="SMART" id="SM00385"/>
    </source>
</evidence>